<evidence type="ECO:0000313" key="2">
    <source>
        <dbReference type="EMBL" id="RXJ85887.1"/>
    </source>
</evidence>
<comment type="caution">
    <text evidence="2">The sequence shown here is derived from an EMBL/GenBank/DDBJ whole genome shotgun (WGS) entry which is preliminary data.</text>
</comment>
<dbReference type="InterPro" id="IPR027417">
    <property type="entry name" value="P-loop_NTPase"/>
</dbReference>
<evidence type="ECO:0000259" key="1">
    <source>
        <dbReference type="Pfam" id="PF19263"/>
    </source>
</evidence>
<dbReference type="EMBL" id="PDJZ01000001">
    <property type="protein sequence ID" value="RXJ85887.1"/>
    <property type="molecule type" value="Genomic_DNA"/>
</dbReference>
<evidence type="ECO:0000313" key="3">
    <source>
        <dbReference type="Proteomes" id="UP000290870"/>
    </source>
</evidence>
<proteinExistence type="predicted"/>
<dbReference type="Proteomes" id="UP000290870">
    <property type="component" value="Unassembled WGS sequence"/>
</dbReference>
<accession>A0A4Q0ZH35</accession>
<dbReference type="OrthoDB" id="5365626at2"/>
<organism evidence="2 3">
    <name type="scientific">Arcobacter cloacae</name>
    <dbReference type="NCBI Taxonomy" id="1054034"/>
    <lineage>
        <taxon>Bacteria</taxon>
        <taxon>Pseudomonadati</taxon>
        <taxon>Campylobacterota</taxon>
        <taxon>Epsilonproteobacteria</taxon>
        <taxon>Campylobacterales</taxon>
        <taxon>Arcobacteraceae</taxon>
        <taxon>Arcobacter</taxon>
    </lineage>
</organism>
<sequence length="533" mass="62668">MGNDVKNEINTFKAVNFSRYMFNNWKLTSFGKQLGILDLIEEKEAAIWLNKDGALCYRFSKDEPIVTTKNYKHAEIVFSSFLDMAVTFLKIRGNGLTNIDVHHLKMVHGNKFEPQRLAEFFIESKLLYYRNLFKPSYYLQIIQENNPKSIKLIPNYQKDTDTSFESIKRLIMHLVDYVPERFDYLINWLAYFFQALKKSQVALVLRGNQGTGKGIFFNEIIKPLFGAEYCKTINDKSLSSSYLGGIIENALFFNLDEISYKKVENKTIKNFLKALITNDTITAEKKFVTLEKETNIYAQVLITSNEPYVLDIEPSDRRYTIFNTSNTNLAHNNYLNYGSYLNLSNRIETQLKSFAQYLKNYSVNVEKANEALDTNEKRELQMLHINVQEKKQKSKYSQTIKIHDSIIQFGYALKYCDVYAFRSIEFENLDLYNEIVKDLKNCKFKIKNLLPTFNYLYGDELKIKYVSILLKELNKYDFKQFSFAYYRKDNNNDDFISLTAQYAFSRTSIISTEYQNSFYNTFDKVFKPTNNNY</sequence>
<dbReference type="AlphaFoldDB" id="A0A4Q0ZH35"/>
<dbReference type="InterPro" id="IPR045455">
    <property type="entry name" value="NrS-1_pol-like_helicase"/>
</dbReference>
<dbReference type="Gene3D" id="3.40.50.300">
    <property type="entry name" value="P-loop containing nucleotide triphosphate hydrolases"/>
    <property type="match status" value="1"/>
</dbReference>
<dbReference type="SUPFAM" id="SSF52540">
    <property type="entry name" value="P-loop containing nucleoside triphosphate hydrolases"/>
    <property type="match status" value="1"/>
</dbReference>
<protein>
    <recommendedName>
        <fullName evidence="1">NrS-1 polymerase-like helicase domain-containing protein</fullName>
    </recommendedName>
</protein>
<feature type="domain" description="NrS-1 polymerase-like helicase" evidence="1">
    <location>
        <begin position="205"/>
        <end position="318"/>
    </location>
</feature>
<dbReference type="Pfam" id="PF19263">
    <property type="entry name" value="DUF5906"/>
    <property type="match status" value="1"/>
</dbReference>
<gene>
    <name evidence="2" type="ORF">CRU90_01090</name>
</gene>
<dbReference type="RefSeq" id="WP_128985420.1">
    <property type="nucleotide sequence ID" value="NZ_PDJZ01000001.1"/>
</dbReference>
<name>A0A4Q0ZH35_9BACT</name>
<reference evidence="2 3" key="1">
    <citation type="submission" date="2017-10" db="EMBL/GenBank/DDBJ databases">
        <title>Genomics of the genus Arcobacter.</title>
        <authorList>
            <person name="Perez-Cataluna A."/>
            <person name="Figueras M.J."/>
        </authorList>
    </citation>
    <scope>NUCLEOTIDE SEQUENCE [LARGE SCALE GENOMIC DNA]</scope>
    <source>
        <strain evidence="2 3">F26</strain>
    </source>
</reference>